<dbReference type="Proteomes" id="UP000192511">
    <property type="component" value="Unassembled WGS sequence"/>
</dbReference>
<organism evidence="2 3">
    <name type="scientific">Legionella anisa</name>
    <dbReference type="NCBI Taxonomy" id="28082"/>
    <lineage>
        <taxon>Bacteria</taxon>
        <taxon>Pseudomonadati</taxon>
        <taxon>Pseudomonadota</taxon>
        <taxon>Gammaproteobacteria</taxon>
        <taxon>Legionellales</taxon>
        <taxon>Legionellaceae</taxon>
        <taxon>Legionella</taxon>
    </lineage>
</organism>
<evidence type="ECO:0000313" key="2">
    <source>
        <dbReference type="EMBL" id="PNL63530.1"/>
    </source>
</evidence>
<evidence type="ECO:0000313" key="3">
    <source>
        <dbReference type="Proteomes" id="UP000192511"/>
    </source>
</evidence>
<dbReference type="EMBL" id="NBTX02000004">
    <property type="protein sequence ID" value="PNL63530.1"/>
    <property type="molecule type" value="Genomic_DNA"/>
</dbReference>
<protein>
    <submittedName>
        <fullName evidence="2">NAD(P)-dependent oxidoreductase</fullName>
    </submittedName>
</protein>
<name>A0AAX0WZ93_9GAMM</name>
<dbReference type="Gene3D" id="3.90.25.10">
    <property type="entry name" value="UDP-galactose 4-epimerase, domain 1"/>
    <property type="match status" value="1"/>
</dbReference>
<evidence type="ECO:0000259" key="1">
    <source>
        <dbReference type="Pfam" id="PF01370"/>
    </source>
</evidence>
<dbReference type="SUPFAM" id="SSF51735">
    <property type="entry name" value="NAD(P)-binding Rossmann-fold domains"/>
    <property type="match status" value="1"/>
</dbReference>
<reference evidence="2" key="1">
    <citation type="submission" date="2017-12" db="EMBL/GenBank/DDBJ databases">
        <title>FDA dAtabase for Regulatory Grade micrObial Sequences (FDA-ARGOS): Supporting development and validation of Infectious Disease Dx tests.</title>
        <authorList>
            <person name="Kerrigan L."/>
            <person name="Tallon L.J."/>
            <person name="Sadzewicz L."/>
            <person name="Sengamalay N."/>
            <person name="Ott S."/>
            <person name="Godinez A."/>
            <person name="Nagaraj S."/>
            <person name="Vavikolanu K."/>
            <person name="Vyas G."/>
            <person name="Nadendla S."/>
            <person name="Aluvathingal J."/>
            <person name="Sichtig H."/>
        </authorList>
    </citation>
    <scope>NUCLEOTIDE SEQUENCE [LARGE SCALE GENOMIC DNA]</scope>
    <source>
        <strain evidence="2">FDAARGOS_200</strain>
    </source>
</reference>
<dbReference type="InterPro" id="IPR001509">
    <property type="entry name" value="Epimerase_deHydtase"/>
</dbReference>
<gene>
    <name evidence="2" type="ORF">A6J39_013485</name>
</gene>
<keyword evidence="3" id="KW-1185">Reference proteome</keyword>
<accession>A0AAX0WZ93</accession>
<dbReference type="Pfam" id="PF01370">
    <property type="entry name" value="Epimerase"/>
    <property type="match status" value="1"/>
</dbReference>
<comment type="caution">
    <text evidence="2">The sequence shown here is derived from an EMBL/GenBank/DDBJ whole genome shotgun (WGS) entry which is preliminary data.</text>
</comment>
<proteinExistence type="predicted"/>
<feature type="domain" description="NAD-dependent epimerase/dehydratase" evidence="1">
    <location>
        <begin position="8"/>
        <end position="91"/>
    </location>
</feature>
<dbReference type="InterPro" id="IPR036291">
    <property type="entry name" value="NAD(P)-bd_dom_sf"/>
</dbReference>
<dbReference type="AlphaFoldDB" id="A0AAX0WZ93"/>
<sequence>METLIGSQTSNPYIASKTRLGDYVTDYSVKHATALHIRLHTLYGVGLPSPFMFLGQVLHALLHHIDFKMSPGNQLREYHHIDDDVRALINLVLLKKSGVIELSHGQPLTLKALAHYIFAAFGCLELLQVGALSEPLKDNCHQVFSRSTFLRDETFRDSFPAIVSYLRSCLQYIKEGEHV</sequence>
<dbReference type="Gene3D" id="3.40.50.720">
    <property type="entry name" value="NAD(P)-binding Rossmann-like Domain"/>
    <property type="match status" value="1"/>
</dbReference>